<dbReference type="Pfam" id="PF19534">
    <property type="entry name" value="DUF6059"/>
    <property type="match status" value="1"/>
</dbReference>
<protein>
    <submittedName>
        <fullName evidence="2">Uncharacterized protein</fullName>
    </submittedName>
</protein>
<gene>
    <name evidence="2" type="ORF">TR51_10835</name>
</gene>
<evidence type="ECO:0000256" key="1">
    <source>
        <dbReference type="SAM" id="MobiDB-lite"/>
    </source>
</evidence>
<dbReference type="STRING" id="2064.TR51_10835"/>
<dbReference type="AlphaFoldDB" id="A0A0D0PQC0"/>
<dbReference type="RefSeq" id="WP_043910467.1">
    <property type="nucleotide sequence ID" value="NZ_JBFBDQ010000001.1"/>
</dbReference>
<accession>A0A0D0PQC0</accession>
<comment type="caution">
    <text evidence="2">The sequence shown here is derived from an EMBL/GenBank/DDBJ whole genome shotgun (WGS) entry which is preliminary data.</text>
</comment>
<feature type="region of interest" description="Disordered" evidence="1">
    <location>
        <begin position="29"/>
        <end position="57"/>
    </location>
</feature>
<evidence type="ECO:0000313" key="2">
    <source>
        <dbReference type="EMBL" id="KIQ64689.1"/>
    </source>
</evidence>
<sequence length="79" mass="8960">MRYLLGLVVRYLMRPGWRALVVYGALHVPPPPIDPAPDPDGGGPPPGHPERLCADRPPDRQERLLWRQLTEDRWFGDGP</sequence>
<dbReference type="PATRIC" id="fig|2064.6.peg.2322"/>
<feature type="compositionally biased region" description="Basic and acidic residues" evidence="1">
    <location>
        <begin position="48"/>
        <end position="57"/>
    </location>
</feature>
<dbReference type="EMBL" id="JXZB01000002">
    <property type="protein sequence ID" value="KIQ64689.1"/>
    <property type="molecule type" value="Genomic_DNA"/>
</dbReference>
<evidence type="ECO:0000313" key="3">
    <source>
        <dbReference type="Proteomes" id="UP000032066"/>
    </source>
</evidence>
<reference evidence="2 3" key="1">
    <citation type="submission" date="2015-02" db="EMBL/GenBank/DDBJ databases">
        <title>Draft genome sequence of Kitasatospora griseola MF730-N6, a bafilomycin, terpentecin and satosporin producer.</title>
        <authorList>
            <person name="Arens J.C."/>
            <person name="Haltli B."/>
            <person name="Kerr R.G."/>
        </authorList>
    </citation>
    <scope>NUCLEOTIDE SEQUENCE [LARGE SCALE GENOMIC DNA]</scope>
    <source>
        <strain evidence="2 3">MF730-N6</strain>
    </source>
</reference>
<name>A0A0D0PQC0_KITGR</name>
<keyword evidence="3" id="KW-1185">Reference proteome</keyword>
<feature type="compositionally biased region" description="Pro residues" evidence="1">
    <location>
        <begin position="29"/>
        <end position="47"/>
    </location>
</feature>
<dbReference type="Proteomes" id="UP000032066">
    <property type="component" value="Unassembled WGS sequence"/>
</dbReference>
<proteinExistence type="predicted"/>
<organism evidence="2 3">
    <name type="scientific">Kitasatospora griseola</name>
    <name type="common">Streptomyces griseolosporeus</name>
    <dbReference type="NCBI Taxonomy" id="2064"/>
    <lineage>
        <taxon>Bacteria</taxon>
        <taxon>Bacillati</taxon>
        <taxon>Actinomycetota</taxon>
        <taxon>Actinomycetes</taxon>
        <taxon>Kitasatosporales</taxon>
        <taxon>Streptomycetaceae</taxon>
        <taxon>Kitasatospora</taxon>
    </lineage>
</organism>
<dbReference type="InterPro" id="IPR045701">
    <property type="entry name" value="DUF6059"/>
</dbReference>